<feature type="domain" description="PAC" evidence="19">
    <location>
        <begin position="352"/>
        <end position="404"/>
    </location>
</feature>
<dbReference type="EMBL" id="WSES01000006">
    <property type="protein sequence ID" value="MVW62073.1"/>
    <property type="molecule type" value="Genomic_DNA"/>
</dbReference>
<evidence type="ECO:0000256" key="10">
    <source>
        <dbReference type="ARBA" id="ARBA00022741"/>
    </source>
</evidence>
<dbReference type="CDD" id="cd00130">
    <property type="entry name" value="PAS"/>
    <property type="match status" value="3"/>
</dbReference>
<keyword evidence="6 15" id="KW-0597">Phosphoprotein</keyword>
<name>A0A7X3K8L6_9BURK</name>
<protein>
    <recommendedName>
        <fullName evidence="3">histidine kinase</fullName>
        <ecNumber evidence="3">2.7.13.3</ecNumber>
    </recommendedName>
</protein>
<dbReference type="SMART" id="SM00091">
    <property type="entry name" value="PAS"/>
    <property type="match status" value="4"/>
</dbReference>
<dbReference type="InterPro" id="IPR000014">
    <property type="entry name" value="PAS"/>
</dbReference>
<evidence type="ECO:0000259" key="18">
    <source>
        <dbReference type="PROSITE" id="PS50112"/>
    </source>
</evidence>
<keyword evidence="8" id="KW-0812">Transmembrane</keyword>
<dbReference type="InterPro" id="IPR013655">
    <property type="entry name" value="PAS_fold_3"/>
</dbReference>
<evidence type="ECO:0000256" key="14">
    <source>
        <dbReference type="ARBA" id="ARBA00023136"/>
    </source>
</evidence>
<dbReference type="Pfam" id="PF08448">
    <property type="entry name" value="PAS_4"/>
    <property type="match status" value="1"/>
</dbReference>
<evidence type="ECO:0000259" key="17">
    <source>
        <dbReference type="PROSITE" id="PS50110"/>
    </source>
</evidence>
<comment type="catalytic activity">
    <reaction evidence="1">
        <text>ATP + protein L-histidine = ADP + protein N-phospho-L-histidine.</text>
        <dbReference type="EC" id="2.7.13.3"/>
    </reaction>
</comment>
<dbReference type="Pfam" id="PF02518">
    <property type="entry name" value="HATPase_c"/>
    <property type="match status" value="1"/>
</dbReference>
<dbReference type="InterPro" id="IPR003661">
    <property type="entry name" value="HisK_dim/P_dom"/>
</dbReference>
<dbReference type="GO" id="GO:0005886">
    <property type="term" value="C:plasma membrane"/>
    <property type="evidence" value="ECO:0007669"/>
    <property type="project" value="UniProtKB-SubCell"/>
</dbReference>
<dbReference type="Gene3D" id="2.10.70.100">
    <property type="match status" value="1"/>
</dbReference>
<dbReference type="CDD" id="cd00075">
    <property type="entry name" value="HATPase"/>
    <property type="match status" value="1"/>
</dbReference>
<keyword evidence="5" id="KW-0997">Cell inner membrane</keyword>
<evidence type="ECO:0000256" key="9">
    <source>
        <dbReference type="ARBA" id="ARBA00022737"/>
    </source>
</evidence>
<dbReference type="SMART" id="SM00448">
    <property type="entry name" value="REC"/>
    <property type="match status" value="1"/>
</dbReference>
<dbReference type="PROSITE" id="PS50112">
    <property type="entry name" value="PAS"/>
    <property type="match status" value="2"/>
</dbReference>
<evidence type="ECO:0000256" key="12">
    <source>
        <dbReference type="ARBA" id="ARBA00022989"/>
    </source>
</evidence>
<proteinExistence type="predicted"/>
<keyword evidence="21" id="KW-1185">Reference proteome</keyword>
<dbReference type="PANTHER" id="PTHR43304">
    <property type="entry name" value="PHYTOCHROME-LIKE PROTEIN CPH1"/>
    <property type="match status" value="1"/>
</dbReference>
<dbReference type="FunFam" id="2.10.70.100:FF:000001">
    <property type="entry name" value="Sensory transduction histidine kinase"/>
    <property type="match status" value="1"/>
</dbReference>
<dbReference type="SUPFAM" id="SSF55874">
    <property type="entry name" value="ATPase domain of HSP90 chaperone/DNA topoisomerase II/histidine kinase"/>
    <property type="match status" value="1"/>
</dbReference>
<dbReference type="CDD" id="cd17580">
    <property type="entry name" value="REC_2_DhkD-like"/>
    <property type="match status" value="1"/>
</dbReference>
<dbReference type="RefSeq" id="WP_160409766.1">
    <property type="nucleotide sequence ID" value="NZ_WSES01000006.1"/>
</dbReference>
<evidence type="ECO:0000256" key="3">
    <source>
        <dbReference type="ARBA" id="ARBA00012438"/>
    </source>
</evidence>
<dbReference type="InterPro" id="IPR036890">
    <property type="entry name" value="HATPase_C_sf"/>
</dbReference>
<keyword evidence="10" id="KW-0547">Nucleotide-binding</keyword>
<dbReference type="FunFam" id="3.30.565.10:FF:000006">
    <property type="entry name" value="Sensor histidine kinase WalK"/>
    <property type="match status" value="1"/>
</dbReference>
<evidence type="ECO:0000256" key="15">
    <source>
        <dbReference type="PROSITE-ProRule" id="PRU00169"/>
    </source>
</evidence>
<evidence type="ECO:0000313" key="20">
    <source>
        <dbReference type="EMBL" id="MVW62073.1"/>
    </source>
</evidence>
<comment type="subcellular location">
    <subcellularLocation>
        <location evidence="2">Cell inner membrane</location>
        <topology evidence="2">Multi-pass membrane protein</topology>
    </subcellularLocation>
</comment>
<feature type="domain" description="Response regulatory" evidence="17">
    <location>
        <begin position="780"/>
        <end position="896"/>
    </location>
</feature>
<feature type="domain" description="Histidine kinase" evidence="16">
    <location>
        <begin position="542"/>
        <end position="760"/>
    </location>
</feature>
<dbReference type="SMART" id="SM00086">
    <property type="entry name" value="PAC"/>
    <property type="match status" value="3"/>
</dbReference>
<dbReference type="Pfam" id="PF00512">
    <property type="entry name" value="HisKA"/>
    <property type="match status" value="1"/>
</dbReference>
<dbReference type="SUPFAM" id="SSF55785">
    <property type="entry name" value="PYP-like sensor domain (PAS domain)"/>
    <property type="match status" value="4"/>
</dbReference>
<keyword evidence="13" id="KW-0902">Two-component regulatory system</keyword>
<evidence type="ECO:0000256" key="1">
    <source>
        <dbReference type="ARBA" id="ARBA00000085"/>
    </source>
</evidence>
<evidence type="ECO:0000259" key="19">
    <source>
        <dbReference type="PROSITE" id="PS50113"/>
    </source>
</evidence>
<keyword evidence="11" id="KW-0418">Kinase</keyword>
<feature type="domain" description="PAS" evidence="18">
    <location>
        <begin position="150"/>
        <end position="220"/>
    </location>
</feature>
<dbReference type="InterPro" id="IPR003594">
    <property type="entry name" value="HATPase_dom"/>
</dbReference>
<dbReference type="GO" id="GO:0000155">
    <property type="term" value="F:phosphorelay sensor kinase activity"/>
    <property type="evidence" value="ECO:0007669"/>
    <property type="project" value="InterPro"/>
</dbReference>
<reference evidence="20 21" key="1">
    <citation type="submission" date="2019-12" db="EMBL/GenBank/DDBJ databases">
        <authorList>
            <person name="Li C."/>
            <person name="Zhao J."/>
        </authorList>
    </citation>
    <scope>NUCLEOTIDE SEQUENCE [LARGE SCALE GENOMIC DNA]</scope>
    <source>
        <strain evidence="20 21">NEAU-DD11</strain>
    </source>
</reference>
<keyword evidence="12" id="KW-1133">Transmembrane helix</keyword>
<feature type="domain" description="PAS" evidence="18">
    <location>
        <begin position="405"/>
        <end position="476"/>
    </location>
</feature>
<dbReference type="NCBIfam" id="TIGR00229">
    <property type="entry name" value="sensory_box"/>
    <property type="match status" value="3"/>
</dbReference>
<dbReference type="InterPro" id="IPR036097">
    <property type="entry name" value="HisK_dim/P_sf"/>
</dbReference>
<sequence length="903" mass="99834">MATPLPAGLAPDFRLLFDATPIPLLVLTPDFTMVAANEARLSATMTTREQILGRNVFDVFPDNPEDATATGAANLRASLDRVLRTRETDAMTMQKYDIPKRGPAASGFEVRYWKPVNAPVLDAAGDVVYIIHCVEDVTEQVLKQQAAEAGEARFRQIADAIPQMVWSALPNGYHDYYNQRHYDFAGVPASATIGDNWGAILHPDDLPRTERAWKHSLRTGEPYEIEYRLRHCSGDYHWMLARALPIRNDAGDIERWMGTCTDIDDQKALQAALQDAQARLEGTLAAAEVGTWTWDIQADRVHADRNFARMFRVSDADADGGPSAVYLAMIDPDDRPAVDACTAESLATGKPFEYQYRLRYPDGGIRHLQARGRIEVDRDGKPARMLGVVLDISEAKKAQSALRESENQFRTLAENIPQLAWMAHSDGAIFWFNNRWFEYTGTTLADMQGWGWEKVHHPDFADAVKAKYYQQIVRQQVAWEDLFPLRGADGEYRWFLSRAVPIRDRNGRIVRWFGTNTDITLQREAEIALEQANRRKDEFLALVAHELRNPLAPIGTAAQLLGKAGTDADTVRKYSGIITRQVRHMTELVDDLLDVSRVTRGLVSIDRAELDIRDAIDAAIEQSRPLIDARRHRLSVRLVPEHVLVLGDRTRLVQVLANLLNNAAKYTPMGGRIRLELEVVTSSVHIHVTDDGVGMDAHFLPHVFDLFSQAEQTPDRSQGGLGLGLALVRSIATQHGGNVTARSGGPGKGSTFTLSLPLLDRRHAARDGSLAIAPESHPLHILIADDNADAATSLAALLQTEGHTVTIRHDAHGALDAARTSHPDALILDIGLPDMDGYELSRRLHGLPETGHAAYIALTGYGQAHDRVLAKAAGFDHYFVKPIDMTALHRALAAAAPAAQAHG</sequence>
<dbReference type="SUPFAM" id="SSF47384">
    <property type="entry name" value="Homodimeric domain of signal transducing histidine kinase"/>
    <property type="match status" value="1"/>
</dbReference>
<dbReference type="PROSITE" id="PS50109">
    <property type="entry name" value="HIS_KIN"/>
    <property type="match status" value="1"/>
</dbReference>
<organism evidence="20 21">
    <name type="scientific">Massilia cellulosiltytica</name>
    <dbReference type="NCBI Taxonomy" id="2683234"/>
    <lineage>
        <taxon>Bacteria</taxon>
        <taxon>Pseudomonadati</taxon>
        <taxon>Pseudomonadota</taxon>
        <taxon>Betaproteobacteria</taxon>
        <taxon>Burkholderiales</taxon>
        <taxon>Oxalobacteraceae</taxon>
        <taxon>Telluria group</taxon>
        <taxon>Massilia</taxon>
    </lineage>
</organism>
<evidence type="ECO:0000256" key="7">
    <source>
        <dbReference type="ARBA" id="ARBA00022679"/>
    </source>
</evidence>
<gene>
    <name evidence="20" type="ORF">GPY61_19240</name>
</gene>
<dbReference type="PROSITE" id="PS50113">
    <property type="entry name" value="PAC"/>
    <property type="match status" value="3"/>
</dbReference>
<keyword evidence="7" id="KW-0808">Transferase</keyword>
<feature type="domain" description="PAC" evidence="19">
    <location>
        <begin position="223"/>
        <end position="275"/>
    </location>
</feature>
<dbReference type="InterPro" id="IPR004358">
    <property type="entry name" value="Sig_transdc_His_kin-like_C"/>
</dbReference>
<dbReference type="CDD" id="cd00082">
    <property type="entry name" value="HisKA"/>
    <property type="match status" value="1"/>
</dbReference>
<keyword evidence="9" id="KW-0677">Repeat</keyword>
<dbReference type="SMART" id="SM00388">
    <property type="entry name" value="HisKA"/>
    <property type="match status" value="1"/>
</dbReference>
<dbReference type="Pfam" id="PF08447">
    <property type="entry name" value="PAS_3"/>
    <property type="match status" value="3"/>
</dbReference>
<feature type="modified residue" description="4-aspartylphosphate" evidence="15">
    <location>
        <position position="829"/>
    </location>
</feature>
<dbReference type="InterPro" id="IPR001789">
    <property type="entry name" value="Sig_transdc_resp-reg_receiver"/>
</dbReference>
<evidence type="ECO:0000256" key="8">
    <source>
        <dbReference type="ARBA" id="ARBA00022692"/>
    </source>
</evidence>
<keyword evidence="4" id="KW-1003">Cell membrane</keyword>
<keyword evidence="14" id="KW-0472">Membrane</keyword>
<dbReference type="PRINTS" id="PR00344">
    <property type="entry name" value="BCTRLSENSOR"/>
</dbReference>
<dbReference type="InterPro" id="IPR001610">
    <property type="entry name" value="PAC"/>
</dbReference>
<evidence type="ECO:0000256" key="2">
    <source>
        <dbReference type="ARBA" id="ARBA00004429"/>
    </source>
</evidence>
<dbReference type="Gene3D" id="3.30.565.10">
    <property type="entry name" value="Histidine kinase-like ATPase, C-terminal domain"/>
    <property type="match status" value="1"/>
</dbReference>
<dbReference type="InterPro" id="IPR035965">
    <property type="entry name" value="PAS-like_dom_sf"/>
</dbReference>
<dbReference type="InterPro" id="IPR005467">
    <property type="entry name" value="His_kinase_dom"/>
</dbReference>
<dbReference type="InterPro" id="IPR011006">
    <property type="entry name" value="CheY-like_superfamily"/>
</dbReference>
<evidence type="ECO:0000313" key="21">
    <source>
        <dbReference type="Proteomes" id="UP000443353"/>
    </source>
</evidence>
<dbReference type="Pfam" id="PF00072">
    <property type="entry name" value="Response_reg"/>
    <property type="match status" value="1"/>
</dbReference>
<accession>A0A7X3K8L6</accession>
<evidence type="ECO:0000259" key="16">
    <source>
        <dbReference type="PROSITE" id="PS50109"/>
    </source>
</evidence>
<dbReference type="Gene3D" id="1.10.287.130">
    <property type="match status" value="1"/>
</dbReference>
<dbReference type="FunFam" id="3.30.450.20:FF:000099">
    <property type="entry name" value="Sensory box sensor histidine kinase"/>
    <property type="match status" value="2"/>
</dbReference>
<dbReference type="AlphaFoldDB" id="A0A7X3K8L6"/>
<evidence type="ECO:0000256" key="4">
    <source>
        <dbReference type="ARBA" id="ARBA00022475"/>
    </source>
</evidence>
<dbReference type="Gene3D" id="3.30.450.20">
    <property type="entry name" value="PAS domain"/>
    <property type="match status" value="4"/>
</dbReference>
<dbReference type="GO" id="GO:0000166">
    <property type="term" value="F:nucleotide binding"/>
    <property type="evidence" value="ECO:0007669"/>
    <property type="project" value="UniProtKB-KW"/>
</dbReference>
<dbReference type="InterPro" id="IPR000700">
    <property type="entry name" value="PAS-assoc_C"/>
</dbReference>
<dbReference type="PROSITE" id="PS50110">
    <property type="entry name" value="RESPONSE_REGULATORY"/>
    <property type="match status" value="1"/>
</dbReference>
<dbReference type="InterPro" id="IPR013656">
    <property type="entry name" value="PAS_4"/>
</dbReference>
<dbReference type="SMART" id="SM00387">
    <property type="entry name" value="HATPase_c"/>
    <property type="match status" value="1"/>
</dbReference>
<dbReference type="FunFam" id="1.10.287.130:FF:000001">
    <property type="entry name" value="Two-component sensor histidine kinase"/>
    <property type="match status" value="1"/>
</dbReference>
<comment type="caution">
    <text evidence="20">The sequence shown here is derived from an EMBL/GenBank/DDBJ whole genome shotgun (WGS) entry which is preliminary data.</text>
</comment>
<evidence type="ECO:0000256" key="5">
    <source>
        <dbReference type="ARBA" id="ARBA00022519"/>
    </source>
</evidence>
<dbReference type="InterPro" id="IPR052162">
    <property type="entry name" value="Sensor_kinase/Photoreceptor"/>
</dbReference>
<evidence type="ECO:0000256" key="13">
    <source>
        <dbReference type="ARBA" id="ARBA00023012"/>
    </source>
</evidence>
<feature type="domain" description="PAC" evidence="19">
    <location>
        <begin position="479"/>
        <end position="531"/>
    </location>
</feature>
<evidence type="ECO:0000256" key="6">
    <source>
        <dbReference type="ARBA" id="ARBA00022553"/>
    </source>
</evidence>
<dbReference type="Gene3D" id="3.40.50.2300">
    <property type="match status" value="1"/>
</dbReference>
<dbReference type="EC" id="2.7.13.3" evidence="3"/>
<dbReference type="PANTHER" id="PTHR43304:SF1">
    <property type="entry name" value="PAC DOMAIN-CONTAINING PROTEIN"/>
    <property type="match status" value="1"/>
</dbReference>
<dbReference type="Proteomes" id="UP000443353">
    <property type="component" value="Unassembled WGS sequence"/>
</dbReference>
<evidence type="ECO:0000256" key="11">
    <source>
        <dbReference type="ARBA" id="ARBA00022777"/>
    </source>
</evidence>
<dbReference type="SUPFAM" id="SSF52172">
    <property type="entry name" value="CheY-like"/>
    <property type="match status" value="1"/>
</dbReference>